<dbReference type="HOGENOM" id="CLU_021588_1_1_1"/>
<gene>
    <name evidence="2" type="ORF">PTRG_05733</name>
</gene>
<dbReference type="STRING" id="426418.B2W7E5"/>
<reference evidence="3" key="1">
    <citation type="journal article" date="2013" name="G3 (Bethesda)">
        <title>Comparative genomics of a plant-pathogenic fungus, Pyrenophora tritici-repentis, reveals transduplication and the impact of repeat elements on pathogenicity and population divergence.</title>
        <authorList>
            <person name="Manning V.A."/>
            <person name="Pandelova I."/>
            <person name="Dhillon B."/>
            <person name="Wilhelm L.J."/>
            <person name="Goodwin S.B."/>
            <person name="Berlin A.M."/>
            <person name="Figueroa M."/>
            <person name="Freitag M."/>
            <person name="Hane J.K."/>
            <person name="Henrissat B."/>
            <person name="Holman W.H."/>
            <person name="Kodira C.D."/>
            <person name="Martin J."/>
            <person name="Oliver R.P."/>
            <person name="Robbertse B."/>
            <person name="Schackwitz W."/>
            <person name="Schwartz D.C."/>
            <person name="Spatafora J.W."/>
            <person name="Turgeon B.G."/>
            <person name="Yandava C."/>
            <person name="Young S."/>
            <person name="Zhou S."/>
            <person name="Zeng Q."/>
            <person name="Grigoriev I.V."/>
            <person name="Ma L.-J."/>
            <person name="Ciuffetti L.M."/>
        </authorList>
    </citation>
    <scope>NUCLEOTIDE SEQUENCE [LARGE SCALE GENOMIC DNA]</scope>
    <source>
        <strain evidence="3">Pt-1C-BFP</strain>
    </source>
</reference>
<dbReference type="OrthoDB" id="3691494at2759"/>
<dbReference type="GO" id="GO:0003824">
    <property type="term" value="F:catalytic activity"/>
    <property type="evidence" value="ECO:0007669"/>
    <property type="project" value="InterPro"/>
</dbReference>
<dbReference type="EMBL" id="DS231619">
    <property type="protein sequence ID" value="EDU48653.1"/>
    <property type="molecule type" value="Genomic_DNA"/>
</dbReference>
<sequence length="463" mass="51938">MGNAIVQERFDVLQGVSINMDMASLFLMSSALATVDDKPLSDAKLAGRYLKYDLGRTFDPYRQLCTNMYRTRDGRFFHLHGSMNPDASLAMVGMARESAFTTSEDMMEAYAHKVARFDAEWLDVEANEHWRQAGGVCVRADEYAASAQAKAIRDDGLYTLHTFDTDELPAVPYPSVDTGRRRPLEGLRLLDLSRVIATPTIAKLAALFGATVIRVSCPTQPDMGPLLIDGNLGKLDVSLDLKTAHGRATLRRLLDDADMILDGYRPGALERLGFGDAYVRAVARRRGRGIVVVRENCYGWHGPLASRAGWQQISDCVTGVAWAMGDFMGLSEPVVPPLPNSDYQNRPRWHPRRRRQARDPWRQLPCRRLAEPLSLRQLHPNFAPRHFDHMGTLVGKYMRSARETTAQLFKHAYFDTIESDFHAPDGRLETLTFLSSPATFDVTRLGYDVGSCFPGAYPPEWPR</sequence>
<evidence type="ECO:0000313" key="3">
    <source>
        <dbReference type="Proteomes" id="UP000001471"/>
    </source>
</evidence>
<dbReference type="AlphaFoldDB" id="B2W7E5"/>
<evidence type="ECO:0000256" key="1">
    <source>
        <dbReference type="ARBA" id="ARBA00008383"/>
    </source>
</evidence>
<comment type="similarity">
    <text evidence="1">Belongs to the CoA-transferase III family.</text>
</comment>
<dbReference type="PANTHER" id="PTHR48229">
    <property type="entry name" value="CAIB/BAIF FAMILY ENZYME (AFU_ORTHOLOGUE AFUA_1G05360)-RELATED"/>
    <property type="match status" value="1"/>
</dbReference>
<dbReference type="OMA" id="ACARVNG"/>
<dbReference type="InterPro" id="IPR023606">
    <property type="entry name" value="CoA-Trfase_III_dom_1_sf"/>
</dbReference>
<dbReference type="Proteomes" id="UP000001471">
    <property type="component" value="Unassembled WGS sequence"/>
</dbReference>
<dbReference type="PANTHER" id="PTHR48229:SF2">
    <property type="entry name" value="CAIB_BAIF FAMILY PROTEIN"/>
    <property type="match status" value="1"/>
</dbReference>
<accession>B2W7E5</accession>
<dbReference type="eggNOG" id="KOG3957">
    <property type="taxonomic scope" value="Eukaryota"/>
</dbReference>
<dbReference type="SUPFAM" id="SSF89796">
    <property type="entry name" value="CoA-transferase family III (CaiB/BaiF)"/>
    <property type="match status" value="2"/>
</dbReference>
<evidence type="ECO:0000313" key="2">
    <source>
        <dbReference type="EMBL" id="EDU48653.1"/>
    </source>
</evidence>
<proteinExistence type="inferred from homology"/>
<dbReference type="Pfam" id="PF02515">
    <property type="entry name" value="CoA_transf_3"/>
    <property type="match status" value="1"/>
</dbReference>
<dbReference type="InterPro" id="IPR052985">
    <property type="entry name" value="CoA-trans_III_biosynth/detox"/>
</dbReference>
<dbReference type="Gene3D" id="3.40.50.10540">
    <property type="entry name" value="Crotonobetainyl-coa:carnitine coa-transferase, domain 1"/>
    <property type="match status" value="1"/>
</dbReference>
<dbReference type="InParanoid" id="B2W7E5"/>
<dbReference type="InterPro" id="IPR003673">
    <property type="entry name" value="CoA-Trfase_fam_III"/>
</dbReference>
<name>B2W7E5_PYRTR</name>
<protein>
    <submittedName>
        <fullName evidence="2">CAIB/BAIF family protein</fullName>
    </submittedName>
</protein>
<organism evidence="2 3">
    <name type="scientific">Pyrenophora tritici-repentis (strain Pt-1C-BFP)</name>
    <name type="common">Wheat tan spot fungus</name>
    <name type="synonym">Drechslera tritici-repentis</name>
    <dbReference type="NCBI Taxonomy" id="426418"/>
    <lineage>
        <taxon>Eukaryota</taxon>
        <taxon>Fungi</taxon>
        <taxon>Dikarya</taxon>
        <taxon>Ascomycota</taxon>
        <taxon>Pezizomycotina</taxon>
        <taxon>Dothideomycetes</taxon>
        <taxon>Pleosporomycetidae</taxon>
        <taxon>Pleosporales</taxon>
        <taxon>Pleosporineae</taxon>
        <taxon>Pleosporaceae</taxon>
        <taxon>Pyrenophora</taxon>
    </lineage>
</organism>